<sequence length="197" mass="22099">MSSADNNQVNGNHPKANETVTKDQSKPLLSKYVFLCLGGILIGILAYFLLMNTPFNDILKPYIESVAEHVGVNIAEYFFVAILSLAGLFVLYTCIRAPQFFKNAKVNKKKDATKNDTGDATNGETSAQFEGELEQEDRDTVQVLHKEESQQESVFESPVRRIKFFEKASHDRKVSEDGDFIPIDMIHQSYVDSGRKG</sequence>
<evidence type="ECO:0000313" key="4">
    <source>
        <dbReference type="Proteomes" id="UP001295684"/>
    </source>
</evidence>
<accession>A0AAD1XRR3</accession>
<evidence type="ECO:0000256" key="1">
    <source>
        <dbReference type="SAM" id="MobiDB-lite"/>
    </source>
</evidence>
<evidence type="ECO:0000313" key="3">
    <source>
        <dbReference type="EMBL" id="CAI2377506.1"/>
    </source>
</evidence>
<feature type="region of interest" description="Disordered" evidence="1">
    <location>
        <begin position="111"/>
        <end position="135"/>
    </location>
</feature>
<keyword evidence="2" id="KW-1133">Transmembrane helix</keyword>
<proteinExistence type="predicted"/>
<keyword evidence="4" id="KW-1185">Reference proteome</keyword>
<keyword evidence="2" id="KW-0812">Transmembrane</keyword>
<feature type="region of interest" description="Disordered" evidence="1">
    <location>
        <begin position="1"/>
        <end position="22"/>
    </location>
</feature>
<keyword evidence="2" id="KW-0472">Membrane</keyword>
<protein>
    <submittedName>
        <fullName evidence="3">Uncharacterized protein</fullName>
    </submittedName>
</protein>
<feature type="compositionally biased region" description="Polar residues" evidence="1">
    <location>
        <begin position="118"/>
        <end position="128"/>
    </location>
</feature>
<dbReference type="AlphaFoldDB" id="A0AAD1XRR3"/>
<dbReference type="Proteomes" id="UP001295684">
    <property type="component" value="Unassembled WGS sequence"/>
</dbReference>
<comment type="caution">
    <text evidence="3">The sequence shown here is derived from an EMBL/GenBank/DDBJ whole genome shotgun (WGS) entry which is preliminary data.</text>
</comment>
<name>A0AAD1XRR3_EUPCR</name>
<evidence type="ECO:0000256" key="2">
    <source>
        <dbReference type="SAM" id="Phobius"/>
    </source>
</evidence>
<feature type="transmembrane region" description="Helical" evidence="2">
    <location>
        <begin position="32"/>
        <end position="50"/>
    </location>
</feature>
<feature type="compositionally biased region" description="Polar residues" evidence="1">
    <location>
        <begin position="1"/>
        <end position="11"/>
    </location>
</feature>
<reference evidence="3" key="1">
    <citation type="submission" date="2023-07" db="EMBL/GenBank/DDBJ databases">
        <authorList>
            <consortium name="AG Swart"/>
            <person name="Singh M."/>
            <person name="Singh A."/>
            <person name="Seah K."/>
            <person name="Emmerich C."/>
        </authorList>
    </citation>
    <scope>NUCLEOTIDE SEQUENCE</scope>
    <source>
        <strain evidence="3">DP1</strain>
    </source>
</reference>
<organism evidence="3 4">
    <name type="scientific">Euplotes crassus</name>
    <dbReference type="NCBI Taxonomy" id="5936"/>
    <lineage>
        <taxon>Eukaryota</taxon>
        <taxon>Sar</taxon>
        <taxon>Alveolata</taxon>
        <taxon>Ciliophora</taxon>
        <taxon>Intramacronucleata</taxon>
        <taxon>Spirotrichea</taxon>
        <taxon>Hypotrichia</taxon>
        <taxon>Euplotida</taxon>
        <taxon>Euplotidae</taxon>
        <taxon>Moneuplotes</taxon>
    </lineage>
</organism>
<dbReference type="EMBL" id="CAMPGE010019151">
    <property type="protein sequence ID" value="CAI2377506.1"/>
    <property type="molecule type" value="Genomic_DNA"/>
</dbReference>
<feature type="transmembrane region" description="Helical" evidence="2">
    <location>
        <begin position="70"/>
        <end position="95"/>
    </location>
</feature>
<gene>
    <name evidence="3" type="ORF">ECRASSUSDP1_LOCUS18892</name>
</gene>